<evidence type="ECO:0000313" key="1">
    <source>
        <dbReference type="EMBL" id="WNL50588.1"/>
    </source>
</evidence>
<evidence type="ECO:0000313" key="2">
    <source>
        <dbReference type="Proteomes" id="UP001432215"/>
    </source>
</evidence>
<accession>A0AAX4B1S9</accession>
<name>A0AAX4B1S9_9CAUD</name>
<protein>
    <submittedName>
        <fullName evidence="1">Uncharacterized protein</fullName>
    </submittedName>
</protein>
<proteinExistence type="predicted"/>
<organism evidence="1 2">
    <name type="scientific">Pseudomonas phage Riah</name>
    <dbReference type="NCBI Taxonomy" id="3075860"/>
    <lineage>
        <taxon>Viruses</taxon>
        <taxon>Duplodnaviria</taxon>
        <taxon>Heunggongvirae</taxon>
        <taxon>Uroviricota</taxon>
        <taxon>Caudoviricetes</taxon>
    </lineage>
</organism>
<dbReference type="EMBL" id="OR351070">
    <property type="protein sequence ID" value="WNL50588.1"/>
    <property type="molecule type" value="Genomic_DNA"/>
</dbReference>
<sequence>MSQVTQIEGFIGGAADGGPVVWDNLVPVQFAQSTIATGSTLRSAYRLVRGSVLGEDFVAYVDNDMGKEEALNAIAHRLISIRSIGY</sequence>
<dbReference type="Proteomes" id="UP001432215">
    <property type="component" value="Segment"/>
</dbReference>
<reference evidence="1" key="1">
    <citation type="submission" date="2023-07" db="EMBL/GenBank/DDBJ databases">
        <title>Prophages of P. aeruginosa: insights into their role through their activity, abundance and persistence.</title>
        <authorList>
            <person name="Kyrkou I."/>
        </authorList>
    </citation>
    <scope>NUCLEOTIDE SEQUENCE</scope>
</reference>